<feature type="region of interest" description="Disordered" evidence="1">
    <location>
        <begin position="707"/>
        <end position="727"/>
    </location>
</feature>
<evidence type="ECO:0000313" key="3">
    <source>
        <dbReference type="Proteomes" id="UP000324907"/>
    </source>
</evidence>
<reference evidence="2 3" key="1">
    <citation type="submission" date="2019-07" db="EMBL/GenBank/DDBJ databases">
        <title>Genomes of Cafeteria roenbergensis.</title>
        <authorList>
            <person name="Fischer M.G."/>
            <person name="Hackl T."/>
            <person name="Roman M."/>
        </authorList>
    </citation>
    <scope>NUCLEOTIDE SEQUENCE [LARGE SCALE GENOMIC DNA]</scope>
    <source>
        <strain evidence="2 3">RCC970-E3</strain>
    </source>
</reference>
<comment type="caution">
    <text evidence="2">The sequence shown here is derived from an EMBL/GenBank/DDBJ whole genome shotgun (WGS) entry which is preliminary data.</text>
</comment>
<gene>
    <name evidence="2" type="ORF">FNF28_06851</name>
</gene>
<accession>A0A5A8CM49</accession>
<name>A0A5A8CM49_CAFRO</name>
<dbReference type="Proteomes" id="UP000324907">
    <property type="component" value="Unassembled WGS sequence"/>
</dbReference>
<feature type="region of interest" description="Disordered" evidence="1">
    <location>
        <begin position="1"/>
        <end position="29"/>
    </location>
</feature>
<protein>
    <submittedName>
        <fullName evidence="2">Uncharacterized protein</fullName>
    </submittedName>
</protein>
<evidence type="ECO:0000313" key="2">
    <source>
        <dbReference type="EMBL" id="KAA0154166.1"/>
    </source>
</evidence>
<evidence type="ECO:0000256" key="1">
    <source>
        <dbReference type="SAM" id="MobiDB-lite"/>
    </source>
</evidence>
<proteinExistence type="predicted"/>
<dbReference type="AlphaFoldDB" id="A0A5A8CM49"/>
<sequence>MSRGGNPEQWPAVVSPGSDAAESAGSRHGAGWQGLDGIPFGHSYVSAFPVGGTFPAWRAESSSGGRESACRWHSHDAHKMTAYFGPGEVALISEIWWTPTQFPPPVSLWGILSWTRAASLTPRPGQCGAYVNFTHTFQTGEISDAAMGQLVASLYMSGLSPPTFRPGPEDRPAQEAWGRYTSTATPRFPLSRLGDRVPGSTFEPDSPEVPRLYMNRPQQMLGVFVVNVSALGGLSMPDVGATGYSSPPREGDVRLVLPRPSAGAPWTSAVVNATAPLLGHSETYFNGQLVPNSCGNFGRTSLYAFQPVWGEITEAPQPSTVQTCFGGHAGGCDVGGLGCGFVGTVVPPDMSNATVRNETFLASVGTACLKPEPFSSASQVGFISMLAYHKPCQGCGHRNSVVGGRDGAPLPECDMAACQANITRALQRRAVPSRQVPPPAALGVMRLADGGAFDWYACRPTPRDSYLSGYPGCTPQCVSVDADGRMRATLPELQALVGWSWPAGGGTMSRGFAAGRSWLMSWSGGWAPGTRVGCVDAGQLIDEAGRAGLLRPVSRGEAWTSGGGGPWGAWPLGSGAWRAAALSPLLAAARVNITLSIPVGQLNLTPRVTFLSDLAAEAATAAGGMLAPCIVARCVDCPAATDSQVWYNLTVDPVTHKPRPAARASRRVRLVVELTVRGLEDRVCEAATPQERLENWLVDARPRRSYPGGGAVSGSEPVAFTGPGSHRTWASEHPAAAAVQAVFAGASRVSSSEAPVLLALSLANSLRDPRSHRLQSRWGALRR</sequence>
<feature type="region of interest" description="Disordered" evidence="1">
    <location>
        <begin position="188"/>
        <end position="210"/>
    </location>
</feature>
<organism evidence="2 3">
    <name type="scientific">Cafeteria roenbergensis</name>
    <name type="common">Marine flagellate</name>
    <dbReference type="NCBI Taxonomy" id="33653"/>
    <lineage>
        <taxon>Eukaryota</taxon>
        <taxon>Sar</taxon>
        <taxon>Stramenopiles</taxon>
        <taxon>Bigyra</taxon>
        <taxon>Opalozoa</taxon>
        <taxon>Bicosoecida</taxon>
        <taxon>Cafeteriaceae</taxon>
        <taxon>Cafeteria</taxon>
    </lineage>
</organism>
<dbReference type="EMBL" id="VLTL01000192">
    <property type="protein sequence ID" value="KAA0154166.1"/>
    <property type="molecule type" value="Genomic_DNA"/>
</dbReference>